<dbReference type="Proteomes" id="UP000297966">
    <property type="component" value="Unassembled WGS sequence"/>
</dbReference>
<evidence type="ECO:0000313" key="2">
    <source>
        <dbReference type="EMBL" id="TFV48259.1"/>
    </source>
</evidence>
<sequence length="177" mass="19795">MEGLVVSELARAGLFRLRATLVGSMAYQTYSGILGVRLDDIARTGQTLMALRHFLRANNFRKSHNRDEEIRLSMMRFAVMLAVTPKETAFWLPADHVCYTTGDKFFRLPWSGLNSDFALAFRSVRQGSYSSEFVLKLYDRLGAAPEFALDVARQFIDEGLSGHGINALAGRKIGLLT</sequence>
<dbReference type="Pfam" id="PF12281">
    <property type="entry name" value="NTP_transf_8"/>
    <property type="match status" value="1"/>
</dbReference>
<keyword evidence="3" id="KW-1185">Reference proteome</keyword>
<dbReference type="InterPro" id="IPR058575">
    <property type="entry name" value="NTP_transf_8_dom"/>
</dbReference>
<proteinExistence type="predicted"/>
<name>A0A4Y9LZA2_9BRAD</name>
<dbReference type="AlphaFoldDB" id="A0A4Y9LZA2"/>
<protein>
    <recommendedName>
        <fullName evidence="1">Nucleotidyltransferase-like domain-containing protein</fullName>
    </recommendedName>
</protein>
<gene>
    <name evidence="2" type="ORF">E4K65_12635</name>
</gene>
<accession>A0A4Y9LZA2</accession>
<dbReference type="EMBL" id="SPQT01000005">
    <property type="protein sequence ID" value="TFV48259.1"/>
    <property type="molecule type" value="Genomic_DNA"/>
</dbReference>
<dbReference type="OrthoDB" id="5469612at2"/>
<comment type="caution">
    <text evidence="2">The sequence shown here is derived from an EMBL/GenBank/DDBJ whole genome shotgun (WGS) entry which is preliminary data.</text>
</comment>
<evidence type="ECO:0000313" key="3">
    <source>
        <dbReference type="Proteomes" id="UP000297966"/>
    </source>
</evidence>
<feature type="domain" description="Nucleotidyltransferase-like" evidence="1">
    <location>
        <begin position="3"/>
        <end position="46"/>
    </location>
</feature>
<dbReference type="RefSeq" id="WP_135174431.1">
    <property type="nucleotide sequence ID" value="NZ_SPQT01000005.1"/>
</dbReference>
<organism evidence="2 3">
    <name type="scientific">Bradyrhizobium niftali</name>
    <dbReference type="NCBI Taxonomy" id="2560055"/>
    <lineage>
        <taxon>Bacteria</taxon>
        <taxon>Pseudomonadati</taxon>
        <taxon>Pseudomonadota</taxon>
        <taxon>Alphaproteobacteria</taxon>
        <taxon>Hyphomicrobiales</taxon>
        <taxon>Nitrobacteraceae</taxon>
        <taxon>Bradyrhizobium</taxon>
    </lineage>
</organism>
<evidence type="ECO:0000259" key="1">
    <source>
        <dbReference type="Pfam" id="PF12281"/>
    </source>
</evidence>
<reference evidence="2 3" key="1">
    <citation type="submission" date="2019-03" db="EMBL/GenBank/DDBJ databases">
        <title>Bradyrhizobium diversity isolated from nodules of Chamaecrista fasciculata.</title>
        <authorList>
            <person name="Klepa M.S."/>
            <person name="Urquiaga M.O."/>
            <person name="Hungria M."/>
            <person name="Delamuta J.R."/>
        </authorList>
    </citation>
    <scope>NUCLEOTIDE SEQUENCE [LARGE SCALE GENOMIC DNA]</scope>
    <source>
        <strain evidence="2 3">CNPSo 3448</strain>
    </source>
</reference>